<dbReference type="GO" id="GO:0008483">
    <property type="term" value="F:transaminase activity"/>
    <property type="evidence" value="ECO:0007669"/>
    <property type="project" value="UniProtKB-KW"/>
</dbReference>
<name>A0A3S2TMG1_9BURK</name>
<evidence type="ECO:0000256" key="1">
    <source>
        <dbReference type="ARBA" id="ARBA00037999"/>
    </source>
</evidence>
<dbReference type="RefSeq" id="WP_128198288.1">
    <property type="nucleotide sequence ID" value="NZ_SACT01000003.1"/>
</dbReference>
<dbReference type="PANTHER" id="PTHR30244">
    <property type="entry name" value="TRANSAMINASE"/>
    <property type="match status" value="1"/>
</dbReference>
<dbReference type="OrthoDB" id="9804264at2"/>
<keyword evidence="5" id="KW-0032">Aminotransferase</keyword>
<evidence type="ECO:0000256" key="4">
    <source>
        <dbReference type="RuleBase" id="RU004508"/>
    </source>
</evidence>
<proteinExistence type="inferred from homology"/>
<organism evidence="5 6">
    <name type="scientific">Rubrivivax albus</name>
    <dbReference type="NCBI Taxonomy" id="2499835"/>
    <lineage>
        <taxon>Bacteria</taxon>
        <taxon>Pseudomonadati</taxon>
        <taxon>Pseudomonadota</taxon>
        <taxon>Betaproteobacteria</taxon>
        <taxon>Burkholderiales</taxon>
        <taxon>Sphaerotilaceae</taxon>
        <taxon>Rubrivivax</taxon>
    </lineage>
</organism>
<dbReference type="GO" id="GO:0030170">
    <property type="term" value="F:pyridoxal phosphate binding"/>
    <property type="evidence" value="ECO:0007669"/>
    <property type="project" value="TreeGrafter"/>
</dbReference>
<keyword evidence="3 4" id="KW-0663">Pyridoxal phosphate</keyword>
<feature type="active site" description="Proton acceptor" evidence="2">
    <location>
        <position position="187"/>
    </location>
</feature>
<dbReference type="PIRSF" id="PIRSF000390">
    <property type="entry name" value="PLP_StrS"/>
    <property type="match status" value="1"/>
</dbReference>
<dbReference type="SUPFAM" id="SSF53383">
    <property type="entry name" value="PLP-dependent transferases"/>
    <property type="match status" value="1"/>
</dbReference>
<reference evidence="5 6" key="1">
    <citation type="submission" date="2019-01" db="EMBL/GenBank/DDBJ databases">
        <authorList>
            <person name="Chen W.-M."/>
        </authorList>
    </citation>
    <scope>NUCLEOTIDE SEQUENCE [LARGE SCALE GENOMIC DNA]</scope>
    <source>
        <strain evidence="5 6">ICH-3</strain>
    </source>
</reference>
<comment type="similarity">
    <text evidence="1 4">Belongs to the DegT/DnrJ/EryC1 family.</text>
</comment>
<keyword evidence="6" id="KW-1185">Reference proteome</keyword>
<evidence type="ECO:0000313" key="6">
    <source>
        <dbReference type="Proteomes" id="UP000288178"/>
    </source>
</evidence>
<comment type="caution">
    <text evidence="5">The sequence shown here is derived from an EMBL/GenBank/DDBJ whole genome shotgun (WGS) entry which is preliminary data.</text>
</comment>
<keyword evidence="5" id="KW-0808">Transferase</keyword>
<evidence type="ECO:0000256" key="3">
    <source>
        <dbReference type="PIRSR" id="PIRSR000390-2"/>
    </source>
</evidence>
<dbReference type="AlphaFoldDB" id="A0A3S2TMG1"/>
<dbReference type="Gene3D" id="3.40.640.10">
    <property type="entry name" value="Type I PLP-dependent aspartate aminotransferase-like (Major domain)"/>
    <property type="match status" value="1"/>
</dbReference>
<evidence type="ECO:0000313" key="5">
    <source>
        <dbReference type="EMBL" id="RVT51286.1"/>
    </source>
</evidence>
<dbReference type="Pfam" id="PF01041">
    <property type="entry name" value="DegT_DnrJ_EryC1"/>
    <property type="match status" value="1"/>
</dbReference>
<dbReference type="Proteomes" id="UP000288178">
    <property type="component" value="Unassembled WGS sequence"/>
</dbReference>
<dbReference type="Gene3D" id="3.90.1150.10">
    <property type="entry name" value="Aspartate Aminotransferase, domain 1"/>
    <property type="match status" value="1"/>
</dbReference>
<dbReference type="PANTHER" id="PTHR30244:SF34">
    <property type="entry name" value="DTDP-4-AMINO-4,6-DIDEOXYGALACTOSE TRANSAMINASE"/>
    <property type="match status" value="1"/>
</dbReference>
<feature type="modified residue" description="N6-(pyridoxal phosphate)lysine" evidence="3">
    <location>
        <position position="187"/>
    </location>
</feature>
<gene>
    <name evidence="5" type="ORF">ENE75_10595</name>
</gene>
<dbReference type="InterPro" id="IPR015421">
    <property type="entry name" value="PyrdxlP-dep_Trfase_major"/>
</dbReference>
<sequence length="397" mass="42033">MHRAPLLCTTLDARTVAVASAGLDASNEVHDPAQVTSWEQRFARWLGAGHDAAVRGLGSGRAALRALVDALGLGEGDEVIVPAFTCRSVTNAIRASGASVVFADIETDAFGLDAGAVRRAWGPRVRAVLIQHSFGLPGRDLEALLALAKDRDVQVIEDCAHALGGEWRGRKLGTLGDAALFSFERGKMLSTIHGGMAVVHASAPAHRLNRWVAQAPSPSPESIRALLASVGRDFRQWCGGADDPALADAAARFPPLPRMWPEEFEGQPCPAYAERMAPVVAALAQVQFDRLDEVLARRTAQAGVWADWAAAEGFAAARAPAGSAPAWLRFPLWVDAVTKAAPAALESRLDVEVGLWFTTPEHPVPASAPGCPRGTEACARVVNLPTLLPPGHPWAAR</sequence>
<dbReference type="InterPro" id="IPR015424">
    <property type="entry name" value="PyrdxlP-dep_Trfase"/>
</dbReference>
<dbReference type="InterPro" id="IPR015422">
    <property type="entry name" value="PyrdxlP-dep_Trfase_small"/>
</dbReference>
<dbReference type="InterPro" id="IPR000653">
    <property type="entry name" value="DegT/StrS_aminotransferase"/>
</dbReference>
<protein>
    <submittedName>
        <fullName evidence="5">DegT/DnrJ/EryC1/StrS aminotransferase family protein</fullName>
    </submittedName>
</protein>
<dbReference type="EMBL" id="SACT01000003">
    <property type="protein sequence ID" value="RVT51286.1"/>
    <property type="molecule type" value="Genomic_DNA"/>
</dbReference>
<evidence type="ECO:0000256" key="2">
    <source>
        <dbReference type="PIRSR" id="PIRSR000390-1"/>
    </source>
</evidence>
<accession>A0A3S2TMG1</accession>
<dbReference type="GO" id="GO:0000271">
    <property type="term" value="P:polysaccharide biosynthetic process"/>
    <property type="evidence" value="ECO:0007669"/>
    <property type="project" value="TreeGrafter"/>
</dbReference>